<keyword evidence="3" id="KW-1185">Reference proteome</keyword>
<dbReference type="EMBL" id="CP120374">
    <property type="protein sequence ID" value="WEX89731.1"/>
    <property type="molecule type" value="Genomic_DNA"/>
</dbReference>
<dbReference type="InterPro" id="IPR050834">
    <property type="entry name" value="Glycosyltransf_2"/>
</dbReference>
<organism evidence="2 3">
    <name type="scientific">Sinorhizobium garamanticum</name>
    <dbReference type="NCBI Taxonomy" id="680247"/>
    <lineage>
        <taxon>Bacteria</taxon>
        <taxon>Pseudomonadati</taxon>
        <taxon>Pseudomonadota</taxon>
        <taxon>Alphaproteobacteria</taxon>
        <taxon>Hyphomicrobiales</taxon>
        <taxon>Rhizobiaceae</taxon>
        <taxon>Sinorhizobium/Ensifer group</taxon>
        <taxon>Sinorhizobium</taxon>
    </lineage>
</organism>
<dbReference type="InterPro" id="IPR029044">
    <property type="entry name" value="Nucleotide-diphossugar_trans"/>
</dbReference>
<gene>
    <name evidence="2" type="ORF">PZN02_005044</name>
</gene>
<accession>A0ABY8DFQ8</accession>
<reference evidence="2 3" key="1">
    <citation type="submission" date="2023-03" db="EMBL/GenBank/DDBJ databases">
        <authorList>
            <person name="Kaur S."/>
            <person name="Espinosa-Saiz D."/>
            <person name="Velazquez E."/>
            <person name="Menendez E."/>
            <person name="diCenzo G.C."/>
        </authorList>
    </citation>
    <scope>NUCLEOTIDE SEQUENCE [LARGE SCALE GENOMIC DNA]</scope>
    <source>
        <strain evidence="2 3">LMG 24692</strain>
    </source>
</reference>
<dbReference type="Proteomes" id="UP001229355">
    <property type="component" value="Chromosome 2"/>
</dbReference>
<dbReference type="RefSeq" id="WP_280661702.1">
    <property type="nucleotide sequence ID" value="NZ_CP120374.1"/>
</dbReference>
<name>A0ABY8DFQ8_9HYPH</name>
<evidence type="ECO:0000313" key="3">
    <source>
        <dbReference type="Proteomes" id="UP001229355"/>
    </source>
</evidence>
<dbReference type="InterPro" id="IPR001173">
    <property type="entry name" value="Glyco_trans_2-like"/>
</dbReference>
<dbReference type="PANTHER" id="PTHR43685">
    <property type="entry name" value="GLYCOSYLTRANSFERASE"/>
    <property type="match status" value="1"/>
</dbReference>
<protein>
    <submittedName>
        <fullName evidence="2">Glycosyltransferase</fullName>
        <ecNumber evidence="2">2.4.-.-</ecNumber>
    </submittedName>
</protein>
<evidence type="ECO:0000313" key="2">
    <source>
        <dbReference type="EMBL" id="WEX89731.1"/>
    </source>
</evidence>
<sequence length="330" mass="36369">MTAMRAQPSTEVPSLAIIIPCFNNAETLAEALASALSQDYPAFEVHVCDNGSSDGSREIIEAHASPRLRPALHQDTVCRTDNWNRAYAAGSHADYLVTLHADDRLAPGALQAIGRAARRRPALVHGRFRQITYDGAPIPGHRFPWSYSNNGEAFRELLLLNNMIAMPGATIRTDVFFEAGCWDPAWQYLQDMELWWRCGELGEVAYVAGLLGDHRAYKQPQALHRHAEEHLRWAADKLYAAPTARLRQAAADGLGAYLDRLETEVVALPEVSANLAEPIRTARAALANGPSARAHALHRQRLLRALAASRSAAANVFERLAHRQAPLRLS</sequence>
<evidence type="ECO:0000259" key="1">
    <source>
        <dbReference type="Pfam" id="PF00535"/>
    </source>
</evidence>
<dbReference type="EC" id="2.4.-.-" evidence="2"/>
<feature type="domain" description="Glycosyltransferase 2-like" evidence="1">
    <location>
        <begin position="17"/>
        <end position="175"/>
    </location>
</feature>
<dbReference type="PANTHER" id="PTHR43685:SF2">
    <property type="entry name" value="GLYCOSYLTRANSFERASE 2-LIKE DOMAIN-CONTAINING PROTEIN"/>
    <property type="match status" value="1"/>
</dbReference>
<keyword evidence="2" id="KW-0328">Glycosyltransferase</keyword>
<dbReference type="Pfam" id="PF00535">
    <property type="entry name" value="Glycos_transf_2"/>
    <property type="match status" value="1"/>
</dbReference>
<dbReference type="SUPFAM" id="SSF53448">
    <property type="entry name" value="Nucleotide-diphospho-sugar transferases"/>
    <property type="match status" value="1"/>
</dbReference>
<dbReference type="Gene3D" id="3.90.550.10">
    <property type="entry name" value="Spore Coat Polysaccharide Biosynthesis Protein SpsA, Chain A"/>
    <property type="match status" value="1"/>
</dbReference>
<dbReference type="GO" id="GO:0016757">
    <property type="term" value="F:glycosyltransferase activity"/>
    <property type="evidence" value="ECO:0007669"/>
    <property type="project" value="UniProtKB-KW"/>
</dbReference>
<keyword evidence="2" id="KW-0808">Transferase</keyword>
<proteinExistence type="predicted"/>